<dbReference type="PANTHER" id="PTHR43227">
    <property type="entry name" value="BLL4140 PROTEIN"/>
    <property type="match status" value="1"/>
</dbReference>
<dbReference type="PANTHER" id="PTHR43227:SF3">
    <property type="entry name" value="BINDING-PROTEIN-DEPENDENT TRANSPORT SYSTEMS INNER MEMBRANE COMPONENT"/>
    <property type="match status" value="1"/>
</dbReference>
<dbReference type="InterPro" id="IPR050809">
    <property type="entry name" value="UgpAE/MalFG_permease"/>
</dbReference>
<name>A0A9D2FA03_9ENTE</name>
<feature type="transmembrane region" description="Helical" evidence="7">
    <location>
        <begin position="255"/>
        <end position="280"/>
    </location>
</feature>
<evidence type="ECO:0000313" key="10">
    <source>
        <dbReference type="Proteomes" id="UP000824063"/>
    </source>
</evidence>
<evidence type="ECO:0000256" key="7">
    <source>
        <dbReference type="RuleBase" id="RU363032"/>
    </source>
</evidence>
<organism evidence="9 10">
    <name type="scientific">Candidatus Enterococcus avicola</name>
    <dbReference type="NCBI Taxonomy" id="2838561"/>
    <lineage>
        <taxon>Bacteria</taxon>
        <taxon>Bacillati</taxon>
        <taxon>Bacillota</taxon>
        <taxon>Bacilli</taxon>
        <taxon>Lactobacillales</taxon>
        <taxon>Enterococcaceae</taxon>
        <taxon>Enterococcus</taxon>
    </lineage>
</organism>
<evidence type="ECO:0000256" key="1">
    <source>
        <dbReference type="ARBA" id="ARBA00004651"/>
    </source>
</evidence>
<evidence type="ECO:0000256" key="2">
    <source>
        <dbReference type="ARBA" id="ARBA00022448"/>
    </source>
</evidence>
<keyword evidence="4 7" id="KW-0812">Transmembrane</keyword>
<dbReference type="EMBL" id="DXBN01000264">
    <property type="protein sequence ID" value="HIZ54526.1"/>
    <property type="molecule type" value="Genomic_DNA"/>
</dbReference>
<reference evidence="9" key="1">
    <citation type="journal article" date="2021" name="PeerJ">
        <title>Extensive microbial diversity within the chicken gut microbiome revealed by metagenomics and culture.</title>
        <authorList>
            <person name="Gilroy R."/>
            <person name="Ravi A."/>
            <person name="Getino M."/>
            <person name="Pursley I."/>
            <person name="Horton D.L."/>
            <person name="Alikhan N.F."/>
            <person name="Baker D."/>
            <person name="Gharbi K."/>
            <person name="Hall N."/>
            <person name="Watson M."/>
            <person name="Adriaenssens E.M."/>
            <person name="Foster-Nyarko E."/>
            <person name="Jarju S."/>
            <person name="Secka A."/>
            <person name="Antonio M."/>
            <person name="Oren A."/>
            <person name="Chaudhuri R.R."/>
            <person name="La Ragione R."/>
            <person name="Hildebrand F."/>
            <person name="Pallen M.J."/>
        </authorList>
    </citation>
    <scope>NUCLEOTIDE SEQUENCE</scope>
    <source>
        <strain evidence="9">CHK172-16539</strain>
    </source>
</reference>
<accession>A0A9D2FA03</accession>
<evidence type="ECO:0000256" key="4">
    <source>
        <dbReference type="ARBA" id="ARBA00022692"/>
    </source>
</evidence>
<keyword evidence="6 7" id="KW-0472">Membrane</keyword>
<dbReference type="CDD" id="cd06261">
    <property type="entry name" value="TM_PBP2"/>
    <property type="match status" value="1"/>
</dbReference>
<feature type="transmembrane region" description="Helical" evidence="7">
    <location>
        <begin position="208"/>
        <end position="230"/>
    </location>
</feature>
<evidence type="ECO:0000256" key="3">
    <source>
        <dbReference type="ARBA" id="ARBA00022475"/>
    </source>
</evidence>
<dbReference type="GO" id="GO:0005886">
    <property type="term" value="C:plasma membrane"/>
    <property type="evidence" value="ECO:0007669"/>
    <property type="project" value="UniProtKB-SubCell"/>
</dbReference>
<dbReference type="Proteomes" id="UP000824063">
    <property type="component" value="Unassembled WGS sequence"/>
</dbReference>
<feature type="transmembrane region" description="Helical" evidence="7">
    <location>
        <begin position="113"/>
        <end position="131"/>
    </location>
</feature>
<dbReference type="InterPro" id="IPR000515">
    <property type="entry name" value="MetI-like"/>
</dbReference>
<comment type="similarity">
    <text evidence="7">Belongs to the binding-protein-dependent transport system permease family.</text>
</comment>
<feature type="transmembrane region" description="Helical" evidence="7">
    <location>
        <begin position="76"/>
        <end position="101"/>
    </location>
</feature>
<dbReference type="Gene3D" id="1.10.3720.10">
    <property type="entry name" value="MetI-like"/>
    <property type="match status" value="1"/>
</dbReference>
<dbReference type="GO" id="GO:0055085">
    <property type="term" value="P:transmembrane transport"/>
    <property type="evidence" value="ECO:0007669"/>
    <property type="project" value="InterPro"/>
</dbReference>
<comment type="caution">
    <text evidence="9">The sequence shown here is derived from an EMBL/GenBank/DDBJ whole genome shotgun (WGS) entry which is preliminary data.</text>
</comment>
<evidence type="ECO:0000256" key="6">
    <source>
        <dbReference type="ARBA" id="ARBA00023136"/>
    </source>
</evidence>
<comment type="subcellular location">
    <subcellularLocation>
        <location evidence="1 7">Cell membrane</location>
        <topology evidence="1 7">Multi-pass membrane protein</topology>
    </subcellularLocation>
</comment>
<feature type="transmembrane region" description="Helical" evidence="7">
    <location>
        <begin position="165"/>
        <end position="187"/>
    </location>
</feature>
<dbReference type="Pfam" id="PF00528">
    <property type="entry name" value="BPD_transp_1"/>
    <property type="match status" value="1"/>
</dbReference>
<evidence type="ECO:0000259" key="8">
    <source>
        <dbReference type="PROSITE" id="PS50928"/>
    </source>
</evidence>
<sequence length="315" mass="35889">MKKRKNLKNRKAKYGLFFILPWLIGFSVFVVWPLVQSFYFSMNVIRMRPTGRVFKFVGFGNYQNVWLKDMLFVQELISFLVSTLLRIPVIVVFSLLIALLLNQRIKFKGTFRTIFFLPVVVASGPIMNQLISQGATSIPMINQGAINQILNTFLPIWLVNPISDLFSQIIVVLWYSGVQILIFIAGLQKIDRSLYEAAKIDGGSAWECFWKITLPILKPMILLNAIYTLVTLANSGQNNIINLIYNNMFSATRGYGFASAMAWMYAIVVLIILGIVGLLLRDSSQSVYKPKKKKKEHALFQKMKLKRGVSDARKS</sequence>
<keyword evidence="2 7" id="KW-0813">Transport</keyword>
<evidence type="ECO:0000256" key="5">
    <source>
        <dbReference type="ARBA" id="ARBA00022989"/>
    </source>
</evidence>
<dbReference type="AlphaFoldDB" id="A0A9D2FA03"/>
<feature type="domain" description="ABC transmembrane type-1" evidence="8">
    <location>
        <begin position="76"/>
        <end position="276"/>
    </location>
</feature>
<proteinExistence type="inferred from homology"/>
<keyword evidence="5 7" id="KW-1133">Transmembrane helix</keyword>
<dbReference type="SUPFAM" id="SSF161098">
    <property type="entry name" value="MetI-like"/>
    <property type="match status" value="1"/>
</dbReference>
<gene>
    <name evidence="9" type="ORF">IAA20_11360</name>
</gene>
<keyword evidence="3" id="KW-1003">Cell membrane</keyword>
<reference evidence="9" key="2">
    <citation type="submission" date="2021-04" db="EMBL/GenBank/DDBJ databases">
        <authorList>
            <person name="Gilroy R."/>
        </authorList>
    </citation>
    <scope>NUCLEOTIDE SEQUENCE</scope>
    <source>
        <strain evidence="9">CHK172-16539</strain>
    </source>
</reference>
<dbReference type="PROSITE" id="PS50928">
    <property type="entry name" value="ABC_TM1"/>
    <property type="match status" value="1"/>
</dbReference>
<dbReference type="InterPro" id="IPR035906">
    <property type="entry name" value="MetI-like_sf"/>
</dbReference>
<evidence type="ECO:0000313" key="9">
    <source>
        <dbReference type="EMBL" id="HIZ54526.1"/>
    </source>
</evidence>
<feature type="transmembrane region" description="Helical" evidence="7">
    <location>
        <begin position="12"/>
        <end position="35"/>
    </location>
</feature>
<protein>
    <submittedName>
        <fullName evidence="9">Sugar ABC transporter permease</fullName>
    </submittedName>
</protein>